<evidence type="ECO:0000256" key="2">
    <source>
        <dbReference type="SAM" id="SignalP"/>
    </source>
</evidence>
<dbReference type="EMBL" id="BAABRO010000006">
    <property type="protein sequence ID" value="GAA5507711.1"/>
    <property type="molecule type" value="Genomic_DNA"/>
</dbReference>
<comment type="caution">
    <text evidence="3">The sequence shown here is derived from an EMBL/GenBank/DDBJ whole genome shotgun (WGS) entry which is preliminary data.</text>
</comment>
<name>A0ABP9VSS4_9BACT</name>
<keyword evidence="4" id="KW-1185">Reference proteome</keyword>
<protein>
    <recommendedName>
        <fullName evidence="5">Lipoprotein</fullName>
    </recommendedName>
</protein>
<organism evidence="3 4">
    <name type="scientific">Novipirellula caenicola</name>
    <dbReference type="NCBI Taxonomy" id="1536901"/>
    <lineage>
        <taxon>Bacteria</taxon>
        <taxon>Pseudomonadati</taxon>
        <taxon>Planctomycetota</taxon>
        <taxon>Planctomycetia</taxon>
        <taxon>Pirellulales</taxon>
        <taxon>Pirellulaceae</taxon>
        <taxon>Novipirellula</taxon>
    </lineage>
</organism>
<evidence type="ECO:0000313" key="3">
    <source>
        <dbReference type="EMBL" id="GAA5507711.1"/>
    </source>
</evidence>
<dbReference type="Proteomes" id="UP001416858">
    <property type="component" value="Unassembled WGS sequence"/>
</dbReference>
<feature type="signal peptide" evidence="2">
    <location>
        <begin position="1"/>
        <end position="15"/>
    </location>
</feature>
<sequence length="172" mass="18900">MMRNVIYAVSLFTLAASLGCVPSTSTSTSDSAGSSTPGVTAEEATPRETVGKTTQNVLDLEQAFRDGAELASTKIESKNPLMINAEAYRTSVGKIGGMGVEHAIQLRNAQSIQDPKPLTHEVFMAEIIKKDQPDGIRLPMLPFYQEYAWDQKNQKLVVVDFPARKAEREKQR</sequence>
<evidence type="ECO:0000313" key="4">
    <source>
        <dbReference type="Proteomes" id="UP001416858"/>
    </source>
</evidence>
<dbReference type="PROSITE" id="PS51257">
    <property type="entry name" value="PROKAR_LIPOPROTEIN"/>
    <property type="match status" value="1"/>
</dbReference>
<proteinExistence type="predicted"/>
<feature type="region of interest" description="Disordered" evidence="1">
    <location>
        <begin position="23"/>
        <end position="52"/>
    </location>
</feature>
<gene>
    <name evidence="3" type="ORF">Rcae01_03168</name>
</gene>
<feature type="compositionally biased region" description="Low complexity" evidence="1">
    <location>
        <begin position="23"/>
        <end position="36"/>
    </location>
</feature>
<accession>A0ABP9VSS4</accession>
<keyword evidence="2" id="KW-0732">Signal</keyword>
<evidence type="ECO:0008006" key="5">
    <source>
        <dbReference type="Google" id="ProtNLM"/>
    </source>
</evidence>
<dbReference type="RefSeq" id="WP_345684558.1">
    <property type="nucleotide sequence ID" value="NZ_BAABRO010000006.1"/>
</dbReference>
<feature type="chain" id="PRO_5047358880" description="Lipoprotein" evidence="2">
    <location>
        <begin position="16"/>
        <end position="172"/>
    </location>
</feature>
<reference evidence="3 4" key="1">
    <citation type="submission" date="2024-02" db="EMBL/GenBank/DDBJ databases">
        <title>Rhodopirellula caenicola NBRC 110016.</title>
        <authorList>
            <person name="Ichikawa N."/>
            <person name="Katano-Makiyama Y."/>
            <person name="Hidaka K."/>
        </authorList>
    </citation>
    <scope>NUCLEOTIDE SEQUENCE [LARGE SCALE GENOMIC DNA]</scope>
    <source>
        <strain evidence="3 4">NBRC 110016</strain>
    </source>
</reference>
<evidence type="ECO:0000256" key="1">
    <source>
        <dbReference type="SAM" id="MobiDB-lite"/>
    </source>
</evidence>